<dbReference type="InterPro" id="IPR036509">
    <property type="entry name" value="Met_Sox_Rdtase_MsrA_sf"/>
</dbReference>
<evidence type="ECO:0000259" key="5">
    <source>
        <dbReference type="Pfam" id="PF01625"/>
    </source>
</evidence>
<evidence type="ECO:0000256" key="1">
    <source>
        <dbReference type="ARBA" id="ARBA00005591"/>
    </source>
</evidence>
<dbReference type="PANTHER" id="PTHR43774:SF1">
    <property type="entry name" value="PEPTIDE METHIONINE SULFOXIDE REDUCTASE MSRA 2"/>
    <property type="match status" value="1"/>
</dbReference>
<sequence length="293" mass="32645">MPPVDAPGASQKLPEGRYGVEAQSGPEYMDGVILGVASAVCASLNDIVCRRRSHLMPFISARFFHRPSTLGCLLSFPPLANHRHHQKAFMASSAEDKDTAIFASGCFWGTEHIFRQHYGQGKGLLDAKVGYTGGSVNNPTYKQVCTGTTQHAEGVKLEFDPSVVSYAELVEFFYRTHDASHYNHQGPDRGTQYRSAIFYLNEAQHEAAEKVTKEVEEKHYKPQGKSIVTVIEKFEQWWDAEDYHQNCSDIYKVLSVCSFIDLHNNPGGYEVCKYVQHIGFTGSSGSHISRAAM</sequence>
<dbReference type="EMBL" id="LAVV01009524">
    <property type="protein sequence ID" value="KNZ50451.1"/>
    <property type="molecule type" value="Genomic_DNA"/>
</dbReference>
<comment type="similarity">
    <text evidence="1">Belongs to the MsrA Met sulfoxide reductase family.</text>
</comment>
<evidence type="ECO:0000256" key="3">
    <source>
        <dbReference type="ARBA" id="ARBA00023002"/>
    </source>
</evidence>
<accession>A0A0L6UPK0</accession>
<comment type="caution">
    <text evidence="6">The sequence shown here is derived from an EMBL/GenBank/DDBJ whole genome shotgun (WGS) entry which is preliminary data.</text>
</comment>
<dbReference type="AlphaFoldDB" id="A0A0L6UPK0"/>
<evidence type="ECO:0000256" key="4">
    <source>
        <dbReference type="ARBA" id="ARBA00030643"/>
    </source>
</evidence>
<keyword evidence="7" id="KW-1185">Reference proteome</keyword>
<feature type="domain" description="Peptide methionine sulphoxide reductase MsrA" evidence="5">
    <location>
        <begin position="99"/>
        <end position="246"/>
    </location>
</feature>
<keyword evidence="3" id="KW-0560">Oxidoreductase</keyword>
<dbReference type="NCBIfam" id="TIGR00401">
    <property type="entry name" value="msrA"/>
    <property type="match status" value="1"/>
</dbReference>
<dbReference type="Pfam" id="PF01625">
    <property type="entry name" value="PMSR"/>
    <property type="match status" value="1"/>
</dbReference>
<dbReference type="OrthoDB" id="77405at2759"/>
<dbReference type="Gene3D" id="3.30.1060.10">
    <property type="entry name" value="Peptide methionine sulphoxide reductase MsrA"/>
    <property type="match status" value="1"/>
</dbReference>
<dbReference type="EC" id="1.8.4.11" evidence="2"/>
<dbReference type="VEuPathDB" id="FungiDB:VP01_441g4"/>
<dbReference type="Proteomes" id="UP000037035">
    <property type="component" value="Unassembled WGS sequence"/>
</dbReference>
<dbReference type="HAMAP" id="MF_01401">
    <property type="entry name" value="MsrA"/>
    <property type="match status" value="1"/>
</dbReference>
<evidence type="ECO:0000313" key="6">
    <source>
        <dbReference type="EMBL" id="KNZ50451.1"/>
    </source>
</evidence>
<dbReference type="STRING" id="27349.A0A0L6UPK0"/>
<protein>
    <recommendedName>
        <fullName evidence="2">peptide-methionine (S)-S-oxide reductase</fullName>
        <ecNumber evidence="2">1.8.4.11</ecNumber>
    </recommendedName>
    <alternativeName>
        <fullName evidence="4">Peptide-methionine (S)-S-oxide reductase</fullName>
    </alternativeName>
</protein>
<evidence type="ECO:0000313" key="7">
    <source>
        <dbReference type="Proteomes" id="UP000037035"/>
    </source>
</evidence>
<proteinExistence type="inferred from homology"/>
<dbReference type="SUPFAM" id="SSF55068">
    <property type="entry name" value="Peptide methionine sulfoxide reductase"/>
    <property type="match status" value="1"/>
</dbReference>
<dbReference type="InterPro" id="IPR002569">
    <property type="entry name" value="Met_Sox_Rdtase_MsrA_dom"/>
</dbReference>
<name>A0A0L6UPK0_9BASI</name>
<reference evidence="6 7" key="1">
    <citation type="submission" date="2015-08" db="EMBL/GenBank/DDBJ databases">
        <title>Next Generation Sequencing and Analysis of the Genome of Puccinia sorghi L Schw, the Causal Agent of Maize Common Rust.</title>
        <authorList>
            <person name="Rochi L."/>
            <person name="Burguener G."/>
            <person name="Darino M."/>
            <person name="Turjanski A."/>
            <person name="Kreff E."/>
            <person name="Dieguez M.J."/>
            <person name="Sacco F."/>
        </authorList>
    </citation>
    <scope>NUCLEOTIDE SEQUENCE [LARGE SCALE GENOMIC DNA]</scope>
    <source>
        <strain evidence="6 7">RO10H11247</strain>
    </source>
</reference>
<dbReference type="GO" id="GO:0008113">
    <property type="term" value="F:peptide-methionine (S)-S-oxide reductase activity"/>
    <property type="evidence" value="ECO:0007669"/>
    <property type="project" value="UniProtKB-EC"/>
</dbReference>
<dbReference type="PANTHER" id="PTHR43774">
    <property type="entry name" value="PEPTIDE METHIONINE SULFOXIDE REDUCTASE"/>
    <property type="match status" value="1"/>
</dbReference>
<evidence type="ECO:0000256" key="2">
    <source>
        <dbReference type="ARBA" id="ARBA00012502"/>
    </source>
</evidence>
<gene>
    <name evidence="6" type="ORF">VP01_441g4</name>
</gene>
<organism evidence="6 7">
    <name type="scientific">Puccinia sorghi</name>
    <dbReference type="NCBI Taxonomy" id="27349"/>
    <lineage>
        <taxon>Eukaryota</taxon>
        <taxon>Fungi</taxon>
        <taxon>Dikarya</taxon>
        <taxon>Basidiomycota</taxon>
        <taxon>Pucciniomycotina</taxon>
        <taxon>Pucciniomycetes</taxon>
        <taxon>Pucciniales</taxon>
        <taxon>Pucciniaceae</taxon>
        <taxon>Puccinia</taxon>
    </lineage>
</organism>